<evidence type="ECO:0000313" key="4">
    <source>
        <dbReference type="Proteomes" id="UP000026962"/>
    </source>
</evidence>
<keyword evidence="4" id="KW-1185">Reference proteome</keyword>
<reference evidence="3" key="2">
    <citation type="submission" date="2018-05" db="EMBL/GenBank/DDBJ databases">
        <title>OpunRS2 (Oryza punctata Reference Sequence Version 2).</title>
        <authorList>
            <person name="Zhang J."/>
            <person name="Kudrna D."/>
            <person name="Lee S."/>
            <person name="Talag J."/>
            <person name="Welchert J."/>
            <person name="Wing R.A."/>
        </authorList>
    </citation>
    <scope>NUCLEOTIDE SEQUENCE [LARGE SCALE GENOMIC DNA]</scope>
</reference>
<evidence type="ECO:0000313" key="3">
    <source>
        <dbReference type="EnsemblPlants" id="OPUNC01G13230.1"/>
    </source>
</evidence>
<feature type="region of interest" description="Disordered" evidence="1">
    <location>
        <begin position="429"/>
        <end position="470"/>
    </location>
</feature>
<feature type="compositionally biased region" description="Low complexity" evidence="1">
    <location>
        <begin position="98"/>
        <end position="148"/>
    </location>
</feature>
<dbReference type="Gramene" id="OPUNC01G13230.1">
    <property type="protein sequence ID" value="OPUNC01G13230.1"/>
    <property type="gene ID" value="OPUNC01G13230"/>
</dbReference>
<protein>
    <submittedName>
        <fullName evidence="3">Uncharacterized protein</fullName>
    </submittedName>
</protein>
<keyword evidence="2" id="KW-0472">Membrane</keyword>
<sequence length="496" mass="51363">MRQRDADRIRGVRRGAGAGTVYLILSNSSAVFFSGGVAGAASFRRPAVERSSESARRMAALLAEMTPRSGDDAPSTPAGVQRGGRSNEDGGDVDAIISPSPLLTPFLPSSLSHFSPNPGEAVAGEGESSGSASMTAVASSGGSMQPQGSGTGAGGRGGSGIPSPSNRLSAPNARGSATGGGGRGRIWCPLPSPMNLTASPSPACTDPPAVEGRIQCPLPSRVDPGRGLYAAAVMTGGASGGEAWDAGDPPPAQEALKALVLGPDISYVSSGDVLADAITDLRLALNLDPLPWRAAEGFTLFFDDLLLWAQARDWFNHVVPSLARIALNLDPLPRRAAEGFTLFFDDLLLWAQARDWFNHVVPSLTRILLCLPTLLEDHYCTATDQARGLGEREGVMTAPARGREASPVVQVLPAREGRKEATPALARWREAAPARGRRETAASAGVRKEGGSSAAQRHEGRGCAAGTRRKGGGGCHLALLLLATATLPSARRCHLA</sequence>
<dbReference type="HOGENOM" id="CLU_550295_0_0_1"/>
<dbReference type="eggNOG" id="KOG2064">
    <property type="taxonomic scope" value="Eukaryota"/>
</dbReference>
<feature type="compositionally biased region" description="Gly residues" evidence="1">
    <location>
        <begin position="149"/>
        <end position="160"/>
    </location>
</feature>
<dbReference type="AlphaFoldDB" id="A0A0E0JHU2"/>
<feature type="compositionally biased region" description="Basic and acidic residues" evidence="1">
    <location>
        <begin position="429"/>
        <end position="461"/>
    </location>
</feature>
<dbReference type="EnsemblPlants" id="OPUNC01G13230.1">
    <property type="protein sequence ID" value="OPUNC01G13230.1"/>
    <property type="gene ID" value="OPUNC01G13230"/>
</dbReference>
<dbReference type="STRING" id="4537.A0A0E0JHU2"/>
<keyword evidence="2" id="KW-1133">Transmembrane helix</keyword>
<dbReference type="Proteomes" id="UP000026962">
    <property type="component" value="Chromosome 1"/>
</dbReference>
<name>A0A0E0JHU2_ORYPU</name>
<feature type="region of interest" description="Disordered" evidence="1">
    <location>
        <begin position="64"/>
        <end position="184"/>
    </location>
</feature>
<proteinExistence type="predicted"/>
<evidence type="ECO:0000256" key="1">
    <source>
        <dbReference type="SAM" id="MobiDB-lite"/>
    </source>
</evidence>
<organism evidence="3">
    <name type="scientific">Oryza punctata</name>
    <name type="common">Red rice</name>
    <dbReference type="NCBI Taxonomy" id="4537"/>
    <lineage>
        <taxon>Eukaryota</taxon>
        <taxon>Viridiplantae</taxon>
        <taxon>Streptophyta</taxon>
        <taxon>Embryophyta</taxon>
        <taxon>Tracheophyta</taxon>
        <taxon>Spermatophyta</taxon>
        <taxon>Magnoliopsida</taxon>
        <taxon>Liliopsida</taxon>
        <taxon>Poales</taxon>
        <taxon>Poaceae</taxon>
        <taxon>BOP clade</taxon>
        <taxon>Oryzoideae</taxon>
        <taxon>Oryzeae</taxon>
        <taxon>Oryzinae</taxon>
        <taxon>Oryza</taxon>
    </lineage>
</organism>
<accession>A0A0E0JHU2</accession>
<feature type="transmembrane region" description="Helical" evidence="2">
    <location>
        <begin position="21"/>
        <end position="43"/>
    </location>
</feature>
<evidence type="ECO:0000256" key="2">
    <source>
        <dbReference type="SAM" id="Phobius"/>
    </source>
</evidence>
<keyword evidence="2" id="KW-0812">Transmembrane</keyword>
<reference evidence="3" key="1">
    <citation type="submission" date="2015-04" db="UniProtKB">
        <authorList>
            <consortium name="EnsemblPlants"/>
        </authorList>
    </citation>
    <scope>IDENTIFICATION</scope>
</reference>